<evidence type="ECO:0000259" key="7">
    <source>
        <dbReference type="PROSITE" id="PS00486"/>
    </source>
</evidence>
<evidence type="ECO:0000313" key="9">
    <source>
        <dbReference type="Proteomes" id="UP000095751"/>
    </source>
</evidence>
<evidence type="ECO:0000256" key="3">
    <source>
        <dbReference type="ARBA" id="ARBA00022763"/>
    </source>
</evidence>
<keyword evidence="6" id="KW-0234">DNA repair</keyword>
<proteinExistence type="inferred from homology"/>
<comment type="similarity">
    <text evidence="1 6">Belongs to the DNA mismatch repair MutS family.</text>
</comment>
<dbReference type="Gene3D" id="3.40.50.300">
    <property type="entry name" value="P-loop containing nucleotide triphosphate hydrolases"/>
    <property type="match status" value="1"/>
</dbReference>
<keyword evidence="2 6" id="KW-0547">Nucleotide-binding</keyword>
<dbReference type="SMART" id="SM00534">
    <property type="entry name" value="MUTSac"/>
    <property type="match status" value="1"/>
</dbReference>
<dbReference type="Pfam" id="PF01624">
    <property type="entry name" value="MutS_I"/>
    <property type="match status" value="1"/>
</dbReference>
<dbReference type="SUPFAM" id="SSF55271">
    <property type="entry name" value="DNA repair protein MutS, domain I"/>
    <property type="match status" value="1"/>
</dbReference>
<keyword evidence="3 6" id="KW-0227">DNA damage</keyword>
<name>A0A1E7EQL6_9STRA</name>
<dbReference type="PROSITE" id="PS00486">
    <property type="entry name" value="DNA_MISMATCH_REPAIR_2"/>
    <property type="match status" value="1"/>
</dbReference>
<evidence type="ECO:0000256" key="4">
    <source>
        <dbReference type="ARBA" id="ARBA00022840"/>
    </source>
</evidence>
<dbReference type="GO" id="GO:0006298">
    <property type="term" value="P:mismatch repair"/>
    <property type="evidence" value="ECO:0007669"/>
    <property type="project" value="InterPro"/>
</dbReference>
<dbReference type="Pfam" id="PF05192">
    <property type="entry name" value="MutS_III"/>
    <property type="match status" value="1"/>
</dbReference>
<dbReference type="FunCoup" id="A0A1E7EQL6">
    <property type="interactions" value="347"/>
</dbReference>
<dbReference type="Gene3D" id="3.30.420.110">
    <property type="entry name" value="MutS, connector domain"/>
    <property type="match status" value="1"/>
</dbReference>
<dbReference type="SMART" id="SM00533">
    <property type="entry name" value="MUTSd"/>
    <property type="match status" value="1"/>
</dbReference>
<evidence type="ECO:0000256" key="5">
    <source>
        <dbReference type="ARBA" id="ARBA00023125"/>
    </source>
</evidence>
<dbReference type="KEGG" id="fcy:FRACYDRAFT_212924"/>
<evidence type="ECO:0000256" key="1">
    <source>
        <dbReference type="ARBA" id="ARBA00006271"/>
    </source>
</evidence>
<dbReference type="InterPro" id="IPR007696">
    <property type="entry name" value="DNA_mismatch_repair_MutS_core"/>
</dbReference>
<keyword evidence="4 6" id="KW-0067">ATP-binding</keyword>
<dbReference type="Gene3D" id="1.10.1420.10">
    <property type="match status" value="2"/>
</dbReference>
<evidence type="ECO:0000313" key="8">
    <source>
        <dbReference type="EMBL" id="OEU08107.1"/>
    </source>
</evidence>
<dbReference type="GO" id="GO:0005524">
    <property type="term" value="F:ATP binding"/>
    <property type="evidence" value="ECO:0007669"/>
    <property type="project" value="UniProtKB-UniRule"/>
</dbReference>
<dbReference type="Pfam" id="PF00488">
    <property type="entry name" value="MutS_V"/>
    <property type="match status" value="1"/>
</dbReference>
<dbReference type="InterPro" id="IPR036678">
    <property type="entry name" value="MutS_con_dom_sf"/>
</dbReference>
<dbReference type="Gene3D" id="3.40.1170.10">
    <property type="entry name" value="DNA repair protein MutS, domain I"/>
    <property type="match status" value="1"/>
</dbReference>
<dbReference type="SUPFAM" id="SSF52540">
    <property type="entry name" value="P-loop containing nucleoside triphosphate hydrolases"/>
    <property type="match status" value="1"/>
</dbReference>
<dbReference type="PANTHER" id="PTHR11361:SF148">
    <property type="entry name" value="DNA MISMATCH REPAIR PROTEIN MSH6"/>
    <property type="match status" value="1"/>
</dbReference>
<dbReference type="InterPro" id="IPR000432">
    <property type="entry name" value="DNA_mismatch_repair_MutS_C"/>
</dbReference>
<dbReference type="Proteomes" id="UP000095751">
    <property type="component" value="Unassembled WGS sequence"/>
</dbReference>
<comment type="function">
    <text evidence="6">Component of the post-replicative DNA mismatch repair system (MMR).</text>
</comment>
<accession>A0A1E7EQL6</accession>
<feature type="domain" description="DNA mismatch repair proteins mutS family" evidence="7">
    <location>
        <begin position="941"/>
        <end position="957"/>
    </location>
</feature>
<dbReference type="GO" id="GO:0140664">
    <property type="term" value="F:ATP-dependent DNA damage sensor activity"/>
    <property type="evidence" value="ECO:0007669"/>
    <property type="project" value="InterPro"/>
</dbReference>
<dbReference type="InterPro" id="IPR007695">
    <property type="entry name" value="DNA_mismatch_repair_MutS-lik_N"/>
</dbReference>
<organism evidence="8 9">
    <name type="scientific">Fragilariopsis cylindrus CCMP1102</name>
    <dbReference type="NCBI Taxonomy" id="635003"/>
    <lineage>
        <taxon>Eukaryota</taxon>
        <taxon>Sar</taxon>
        <taxon>Stramenopiles</taxon>
        <taxon>Ochrophyta</taxon>
        <taxon>Bacillariophyta</taxon>
        <taxon>Bacillariophyceae</taxon>
        <taxon>Bacillariophycidae</taxon>
        <taxon>Bacillariales</taxon>
        <taxon>Bacillariaceae</taxon>
        <taxon>Fragilariopsis</taxon>
    </lineage>
</organism>
<keyword evidence="5 6" id="KW-0238">DNA-binding</keyword>
<dbReference type="InParanoid" id="A0A1E7EQL6"/>
<dbReference type="EMBL" id="KV784382">
    <property type="protein sequence ID" value="OEU08107.1"/>
    <property type="molecule type" value="Genomic_DNA"/>
</dbReference>
<sequence>MGNEPLRTNDEKGALNIRGAHIHNHLQFLRYPQDSMGRYRDHINYDCRTLKVNYQEWNTVMNCKEMTSAVKQWWEIKSNYFDTILFFKTGKFYELFHMDADIGVQILGFNYMKGKPAHAGFPEISYGQFADKLVRAGYKVARVEQTETPAMLQIRKSSTPKSQKKPQVVNREVCSIMTLGTRTYCSLDVKLALLEEGGGKLSQDGDDQCGGPLLVIREVLYDQDNDDDQDDDDQGSTDGGVQPVCEYGITLIDAIRGTVTLGMFADDVLRNRMRTLLISFHPSEILIQGGGRKSIEIINQNESYPKSTALNKEHARNLERDDTVRPWNVNETLQELHRRKYYPRSSRKKSNNNNNDVSRWPIVLKMVVEGDANLCLSSFGAALFYLQRNLIDREILSMNIVRAYIPAAVTSVSAGLADNNGEDTITHMSLDGTTLHNLEILTNAVDYKIVGSLWSKLNYTKSPHGSRMLRAWLLRPLFKKNEIERRGDAVEELIRGAGNLSLKEARDSVLNKIGDLDRLLSRVHSMSVGVSSGCGSPVVCNDDDDDYDDDIISNEYHPNERAVLYEGKTYTKRKVSDFKNLLKGLQKACQLPEIFSDIDLDPNGFVFKLVRLQKDGGLFPDMVESLDWFMDNFDCEKAASGEFVPSRGTDPIYDQACDTVNQVKEDLENYKQEMIQDHLKPRHVAQRSWKYANIKPDSKDKYLIELPVNVQVPHDFHVKGKRGTGQKQINKYQTPMVVELVKELEQAYEIQQTRKAKGMQIIFAKFDTQRPLWAAAAQATAILDALGSLAIMAGNPGYCRAEILDCPAHQQPSINIVQGRHPVVENTFHSSDFIPNDLQLGPNPNNMDDNTENGDSGDSARLLLLSGPNMGGKSTMLRQTCLIAILAQIGSYVPAESCQMTPIDCIFTRLGASDRILLGQSTFFVELAETAAALRGATRRSLVIMDELGRGTSTFDGTAIASATVKHLVERSQCLSLFATHYHSLLDEWRNAPNVRLGHMQCIVDDENENETTTGSNGNITFLYTLGLGSCPRSFGINVAKLAGLPDEVLANAKRVSEEFEDEMNGVGSDTEVGTAVGPHVSDEEANNHLENIRQLIACQQFDDVLSVWKTIQTI</sequence>
<dbReference type="InterPro" id="IPR027417">
    <property type="entry name" value="P-loop_NTPase"/>
</dbReference>
<dbReference type="InterPro" id="IPR036187">
    <property type="entry name" value="DNA_mismatch_repair_MutS_sf"/>
</dbReference>
<dbReference type="GO" id="GO:0030983">
    <property type="term" value="F:mismatched DNA binding"/>
    <property type="evidence" value="ECO:0007669"/>
    <property type="project" value="UniProtKB-UniRule"/>
</dbReference>
<dbReference type="OrthoDB" id="10252754at2759"/>
<dbReference type="PANTHER" id="PTHR11361">
    <property type="entry name" value="DNA MISMATCH REPAIR PROTEIN MUTS FAMILY MEMBER"/>
    <property type="match status" value="1"/>
</dbReference>
<reference evidence="8 9" key="1">
    <citation type="submission" date="2016-09" db="EMBL/GenBank/DDBJ databases">
        <title>Extensive genetic diversity and differential bi-allelic expression allows diatom success in the polar Southern Ocean.</title>
        <authorList>
            <consortium name="DOE Joint Genome Institute"/>
            <person name="Mock T."/>
            <person name="Otillar R.P."/>
            <person name="Strauss J."/>
            <person name="Dupont C."/>
            <person name="Frickenhaus S."/>
            <person name="Maumus F."/>
            <person name="Mcmullan M."/>
            <person name="Sanges R."/>
            <person name="Schmutz J."/>
            <person name="Toseland A."/>
            <person name="Valas R."/>
            <person name="Veluchamy A."/>
            <person name="Ward B.J."/>
            <person name="Allen A."/>
            <person name="Barry K."/>
            <person name="Falciatore A."/>
            <person name="Ferrante M."/>
            <person name="Fortunato A.E."/>
            <person name="Gloeckner G."/>
            <person name="Gruber A."/>
            <person name="Hipkin R."/>
            <person name="Janech M."/>
            <person name="Kroth P."/>
            <person name="Leese F."/>
            <person name="Lindquist E."/>
            <person name="Lyon B.R."/>
            <person name="Martin J."/>
            <person name="Mayer C."/>
            <person name="Parker M."/>
            <person name="Quesneville H."/>
            <person name="Raymond J."/>
            <person name="Uhlig C."/>
            <person name="Valentin K.U."/>
            <person name="Worden A.Z."/>
            <person name="Armbrust E.V."/>
            <person name="Bowler C."/>
            <person name="Green B."/>
            <person name="Moulton V."/>
            <person name="Van Oosterhout C."/>
            <person name="Grigoriev I."/>
        </authorList>
    </citation>
    <scope>NUCLEOTIDE SEQUENCE [LARGE SCALE GENOMIC DNA]</scope>
    <source>
        <strain evidence="8 9">CCMP1102</strain>
    </source>
</reference>
<evidence type="ECO:0000256" key="2">
    <source>
        <dbReference type="ARBA" id="ARBA00022741"/>
    </source>
</evidence>
<dbReference type="AlphaFoldDB" id="A0A1E7EQL6"/>
<gene>
    <name evidence="8" type="primary">MSH6</name>
    <name evidence="8" type="ORF">FRACYDRAFT_212924</name>
</gene>
<dbReference type="InterPro" id="IPR017261">
    <property type="entry name" value="DNA_mismatch_repair_MutS/MSH"/>
</dbReference>
<dbReference type="InterPro" id="IPR016151">
    <property type="entry name" value="DNA_mismatch_repair_MutS_N"/>
</dbReference>
<dbReference type="InterPro" id="IPR045076">
    <property type="entry name" value="MutS"/>
</dbReference>
<dbReference type="PIRSF" id="PIRSF037677">
    <property type="entry name" value="DNA_mis_repair_Msh6"/>
    <property type="match status" value="1"/>
</dbReference>
<keyword evidence="9" id="KW-1185">Reference proteome</keyword>
<dbReference type="GO" id="GO:0032301">
    <property type="term" value="C:MutSalpha complex"/>
    <property type="evidence" value="ECO:0007669"/>
    <property type="project" value="TreeGrafter"/>
</dbReference>
<protein>
    <recommendedName>
        <fullName evidence="6">DNA mismatch repair protein</fullName>
    </recommendedName>
</protein>
<dbReference type="SUPFAM" id="SSF48334">
    <property type="entry name" value="DNA repair protein MutS, domain III"/>
    <property type="match status" value="1"/>
</dbReference>
<evidence type="ECO:0000256" key="6">
    <source>
        <dbReference type="PIRNR" id="PIRNR037677"/>
    </source>
</evidence>